<dbReference type="KEGG" id="sphc:CVN68_10305"/>
<dbReference type="GO" id="GO:0046677">
    <property type="term" value="P:response to antibiotic"/>
    <property type="evidence" value="ECO:0007669"/>
    <property type="project" value="InterPro"/>
</dbReference>
<keyword evidence="2" id="KW-0732">Signal</keyword>
<protein>
    <recommendedName>
        <fullName evidence="3">Beta-lactamase class A catalytic domain-containing protein</fullName>
    </recommendedName>
</protein>
<comment type="catalytic activity">
    <reaction evidence="1">
        <text>a beta-lactam + H2O = a substituted beta-amino acid</text>
        <dbReference type="Rhea" id="RHEA:20401"/>
        <dbReference type="ChEBI" id="CHEBI:15377"/>
        <dbReference type="ChEBI" id="CHEBI:35627"/>
        <dbReference type="ChEBI" id="CHEBI:140347"/>
        <dbReference type="EC" id="3.5.2.6"/>
    </reaction>
</comment>
<dbReference type="Pfam" id="PF13354">
    <property type="entry name" value="Beta-lactamase2"/>
    <property type="match status" value="1"/>
</dbReference>
<gene>
    <name evidence="4" type="ORF">CVN68_10305</name>
</gene>
<dbReference type="PANTHER" id="PTHR35333">
    <property type="entry name" value="BETA-LACTAMASE"/>
    <property type="match status" value="1"/>
</dbReference>
<dbReference type="GO" id="GO:0008800">
    <property type="term" value="F:beta-lactamase activity"/>
    <property type="evidence" value="ECO:0007669"/>
    <property type="project" value="UniProtKB-EC"/>
</dbReference>
<feature type="domain" description="Beta-lactamase class A catalytic" evidence="3">
    <location>
        <begin position="169"/>
        <end position="309"/>
    </location>
</feature>
<dbReference type="OrthoDB" id="108135at2"/>
<dbReference type="GO" id="GO:0030655">
    <property type="term" value="P:beta-lactam antibiotic catabolic process"/>
    <property type="evidence" value="ECO:0007669"/>
    <property type="project" value="InterPro"/>
</dbReference>
<organism evidence="4 5">
    <name type="scientific">Sphingomonas psychrotolerans</name>
    <dbReference type="NCBI Taxonomy" id="1327635"/>
    <lineage>
        <taxon>Bacteria</taxon>
        <taxon>Pseudomonadati</taxon>
        <taxon>Pseudomonadota</taxon>
        <taxon>Alphaproteobacteria</taxon>
        <taxon>Sphingomonadales</taxon>
        <taxon>Sphingomonadaceae</taxon>
        <taxon>Sphingomonas</taxon>
    </lineage>
</organism>
<evidence type="ECO:0000259" key="3">
    <source>
        <dbReference type="Pfam" id="PF13354"/>
    </source>
</evidence>
<feature type="signal peptide" evidence="2">
    <location>
        <begin position="1"/>
        <end position="19"/>
    </location>
</feature>
<evidence type="ECO:0000313" key="5">
    <source>
        <dbReference type="Proteomes" id="UP000229081"/>
    </source>
</evidence>
<dbReference type="RefSeq" id="WP_100282132.1">
    <property type="nucleotide sequence ID" value="NZ_CP024923.1"/>
</dbReference>
<dbReference type="InterPro" id="IPR012338">
    <property type="entry name" value="Beta-lactam/transpept-like"/>
</dbReference>
<evidence type="ECO:0000313" key="4">
    <source>
        <dbReference type="EMBL" id="ATY32323.1"/>
    </source>
</evidence>
<dbReference type="EMBL" id="CP024923">
    <property type="protein sequence ID" value="ATY32323.1"/>
    <property type="molecule type" value="Genomic_DNA"/>
</dbReference>
<reference evidence="4 5" key="1">
    <citation type="submission" date="2017-11" db="EMBL/GenBank/DDBJ databases">
        <title>Complete genome sequence of Sphingomonas sp. Strain Cra20, a psychrotolerant potential plant growth promoting rhizobacteria.</title>
        <authorList>
            <person name="Luo Y."/>
        </authorList>
    </citation>
    <scope>NUCLEOTIDE SEQUENCE [LARGE SCALE GENOMIC DNA]</scope>
    <source>
        <strain evidence="4 5">Cra20</strain>
    </source>
</reference>
<keyword evidence="5" id="KW-1185">Reference proteome</keyword>
<dbReference type="PANTHER" id="PTHR35333:SF5">
    <property type="entry name" value="CONSERVED LIPOPROTEIN LPQF-RELATED"/>
    <property type="match status" value="1"/>
</dbReference>
<dbReference type="Proteomes" id="UP000229081">
    <property type="component" value="Chromosome"/>
</dbReference>
<sequence length="443" mass="47683">MDRRLFALLLLALASPLAAQTQPQPQQPAPPTPSPALEARVRELVPLLSGSGSYESFFAPGFQANVPKAQFEATTAQLLTANGPVRGIDSSVANDAHSATVRVGYRDATVTFQIAVEPEAPHRVSGLLIREIGARETTLTEVTAALDQLHGITGYTLARLGRGAPEPVAAHQGDRPFAIGSAFKLILLAELVRATNAGERKWDDMITLDGSMLPGGGYNLKPKGTQVSLRELATQMISISDNSATDILLSALGRDKVEAMLPVVGVADPARNRPFLSTMEAFKLKGIEANDLAGRYLAQDEAGRRRMLDGEVTNLPALMIRPTLFRDGKPVRIDTLEWFLSPADLVRVMDWLRRNTEGPKGADARAMLSKNPGISPTVAGKWQWVGYKGGSEPGVMNMTLLLQARAGDWYVLTASWNDPAQAVNEARFASLIARAAELVAPRP</sequence>
<name>A0A2K8MEP2_9SPHN</name>
<evidence type="ECO:0000256" key="1">
    <source>
        <dbReference type="ARBA" id="ARBA00001526"/>
    </source>
</evidence>
<dbReference type="Gene3D" id="3.40.710.10">
    <property type="entry name" value="DD-peptidase/beta-lactamase superfamily"/>
    <property type="match status" value="1"/>
</dbReference>
<dbReference type="InterPro" id="IPR045155">
    <property type="entry name" value="Beta-lactam_cat"/>
</dbReference>
<dbReference type="InterPro" id="IPR000871">
    <property type="entry name" value="Beta-lactam_class-A"/>
</dbReference>
<feature type="chain" id="PRO_5014635917" description="Beta-lactamase class A catalytic domain-containing protein" evidence="2">
    <location>
        <begin position="20"/>
        <end position="443"/>
    </location>
</feature>
<proteinExistence type="predicted"/>
<dbReference type="SUPFAM" id="SSF56601">
    <property type="entry name" value="beta-lactamase/transpeptidase-like"/>
    <property type="match status" value="1"/>
</dbReference>
<accession>A0A2K8MEP2</accession>
<dbReference type="AlphaFoldDB" id="A0A2K8MEP2"/>
<evidence type="ECO:0000256" key="2">
    <source>
        <dbReference type="SAM" id="SignalP"/>
    </source>
</evidence>